<accession>A0A2J6QNX1</accession>
<sequence>MAVTQRTSHPISSPESDIAVCMPQWPLVWERASQAAIELLLLACYVVLVVVRFLRSVVGDVDPPRSMSNSTLFDLLRPDQEDLEAPTSPEAPEDFLPYAFQSFLRPLIDVFCSAGRVQLLTVPPRVAKPEDIPPFESLFAI</sequence>
<reference evidence="1 2" key="1">
    <citation type="submission" date="2016-05" db="EMBL/GenBank/DDBJ databases">
        <title>A degradative enzymes factory behind the ericoid mycorrhizal symbiosis.</title>
        <authorList>
            <consortium name="DOE Joint Genome Institute"/>
            <person name="Martino E."/>
            <person name="Morin E."/>
            <person name="Grelet G."/>
            <person name="Kuo A."/>
            <person name="Kohler A."/>
            <person name="Daghino S."/>
            <person name="Barry K."/>
            <person name="Choi C."/>
            <person name="Cichocki N."/>
            <person name="Clum A."/>
            <person name="Copeland A."/>
            <person name="Hainaut M."/>
            <person name="Haridas S."/>
            <person name="Labutti K."/>
            <person name="Lindquist E."/>
            <person name="Lipzen A."/>
            <person name="Khouja H.-R."/>
            <person name="Murat C."/>
            <person name="Ohm R."/>
            <person name="Olson A."/>
            <person name="Spatafora J."/>
            <person name="Veneault-Fourrey C."/>
            <person name="Henrissat B."/>
            <person name="Grigoriev I."/>
            <person name="Martin F."/>
            <person name="Perotto S."/>
        </authorList>
    </citation>
    <scope>NUCLEOTIDE SEQUENCE [LARGE SCALE GENOMIC DNA]</scope>
    <source>
        <strain evidence="1 2">UAMH 7357</strain>
    </source>
</reference>
<evidence type="ECO:0000313" key="2">
    <source>
        <dbReference type="Proteomes" id="UP000235672"/>
    </source>
</evidence>
<dbReference type="EMBL" id="KZ613465">
    <property type="protein sequence ID" value="PMD27944.1"/>
    <property type="molecule type" value="Genomic_DNA"/>
</dbReference>
<protein>
    <submittedName>
        <fullName evidence="1">Uncharacterized protein</fullName>
    </submittedName>
</protein>
<evidence type="ECO:0000313" key="1">
    <source>
        <dbReference type="EMBL" id="PMD27944.1"/>
    </source>
</evidence>
<proteinExistence type="predicted"/>
<name>A0A2J6QNX1_9HELO</name>
<gene>
    <name evidence="1" type="ORF">NA56DRAFT_653739</name>
</gene>
<organism evidence="1 2">
    <name type="scientific">Hyaloscypha hepaticicola</name>
    <dbReference type="NCBI Taxonomy" id="2082293"/>
    <lineage>
        <taxon>Eukaryota</taxon>
        <taxon>Fungi</taxon>
        <taxon>Dikarya</taxon>
        <taxon>Ascomycota</taxon>
        <taxon>Pezizomycotina</taxon>
        <taxon>Leotiomycetes</taxon>
        <taxon>Helotiales</taxon>
        <taxon>Hyaloscyphaceae</taxon>
        <taxon>Hyaloscypha</taxon>
    </lineage>
</organism>
<dbReference type="Proteomes" id="UP000235672">
    <property type="component" value="Unassembled WGS sequence"/>
</dbReference>
<keyword evidence="2" id="KW-1185">Reference proteome</keyword>
<dbReference type="AlphaFoldDB" id="A0A2J6QNX1"/>